<evidence type="ECO:0000313" key="1">
    <source>
        <dbReference type="EMBL" id="SDX51129.1"/>
    </source>
</evidence>
<dbReference type="AlphaFoldDB" id="A0A1H3CCA6"/>
<proteinExistence type="predicted"/>
<dbReference type="SUPFAM" id="SSF53254">
    <property type="entry name" value="Phosphoglycerate mutase-like"/>
    <property type="match status" value="1"/>
</dbReference>
<dbReference type="Proteomes" id="UP000198539">
    <property type="component" value="Unassembled WGS sequence"/>
</dbReference>
<dbReference type="RefSeq" id="WP_092891250.1">
    <property type="nucleotide sequence ID" value="NZ_CP061498.1"/>
</dbReference>
<protein>
    <submittedName>
        <fullName evidence="1">Alpha-ribazole phosphatase</fullName>
    </submittedName>
</protein>
<dbReference type="CDD" id="cd07067">
    <property type="entry name" value="HP_PGM_like"/>
    <property type="match status" value="1"/>
</dbReference>
<dbReference type="GO" id="GO:0005737">
    <property type="term" value="C:cytoplasm"/>
    <property type="evidence" value="ECO:0007669"/>
    <property type="project" value="TreeGrafter"/>
</dbReference>
<dbReference type="SMART" id="SM00855">
    <property type="entry name" value="PGAM"/>
    <property type="match status" value="1"/>
</dbReference>
<name>A0A1H3CCA6_9RHOB</name>
<keyword evidence="2" id="KW-1185">Reference proteome</keyword>
<reference evidence="1 2" key="1">
    <citation type="submission" date="2016-10" db="EMBL/GenBank/DDBJ databases">
        <authorList>
            <person name="de Groot N.N."/>
        </authorList>
    </citation>
    <scope>NUCLEOTIDE SEQUENCE [LARGE SCALE GENOMIC DNA]</scope>
    <source>
        <strain evidence="1 2">CGMCC 1.8894</strain>
    </source>
</reference>
<dbReference type="Pfam" id="PF00300">
    <property type="entry name" value="His_Phos_1"/>
    <property type="match status" value="1"/>
</dbReference>
<dbReference type="OrthoDB" id="9781415at2"/>
<dbReference type="InterPro" id="IPR013078">
    <property type="entry name" value="His_Pase_superF_clade-1"/>
</dbReference>
<dbReference type="PANTHER" id="PTHR48100:SF1">
    <property type="entry name" value="HISTIDINE PHOSPHATASE FAMILY PROTEIN-RELATED"/>
    <property type="match status" value="1"/>
</dbReference>
<accession>A0A1H3CCA6</accession>
<sequence>MALILVRHTRPLDAAGRCYGRSDLALDDGFEAHAARLVDALPAVARVVTSPLSRCARLAGVIAGARGLPLTTDPRLTEIDFGAWEGVEWDAIPRAALDAWAADLLHARPHGGESVAMLRDRAFAAFAHWGAQGAGQGAGQGGDSLLVTHHGVIKAARFLTEGAAAWSSNLDFGGWITLSDKVVPDAS</sequence>
<dbReference type="InterPro" id="IPR029033">
    <property type="entry name" value="His_PPase_superfam"/>
</dbReference>
<dbReference type="Gene3D" id="3.40.50.1240">
    <property type="entry name" value="Phosphoglycerate mutase-like"/>
    <property type="match status" value="1"/>
</dbReference>
<dbReference type="PANTHER" id="PTHR48100">
    <property type="entry name" value="BROAD-SPECIFICITY PHOSPHATASE YOR283W-RELATED"/>
    <property type="match status" value="1"/>
</dbReference>
<dbReference type="GO" id="GO:0016791">
    <property type="term" value="F:phosphatase activity"/>
    <property type="evidence" value="ECO:0007669"/>
    <property type="project" value="TreeGrafter"/>
</dbReference>
<dbReference type="STRING" id="564137.SAMN04488238_10988"/>
<gene>
    <name evidence="1" type="ORF">SAMN04488238_10988</name>
</gene>
<evidence type="ECO:0000313" key="2">
    <source>
        <dbReference type="Proteomes" id="UP000198539"/>
    </source>
</evidence>
<dbReference type="InterPro" id="IPR050275">
    <property type="entry name" value="PGM_Phosphatase"/>
</dbReference>
<dbReference type="EMBL" id="FNOM01000009">
    <property type="protein sequence ID" value="SDX51129.1"/>
    <property type="molecule type" value="Genomic_DNA"/>
</dbReference>
<organism evidence="1 2">
    <name type="scientific">Roseicitreum antarcticum</name>
    <dbReference type="NCBI Taxonomy" id="564137"/>
    <lineage>
        <taxon>Bacteria</taxon>
        <taxon>Pseudomonadati</taxon>
        <taxon>Pseudomonadota</taxon>
        <taxon>Alphaproteobacteria</taxon>
        <taxon>Rhodobacterales</taxon>
        <taxon>Paracoccaceae</taxon>
        <taxon>Roseicitreum</taxon>
    </lineage>
</organism>